<reference evidence="3 4" key="1">
    <citation type="journal article" date="2015" name="Nature">
        <title>rRNA introns, odd ribosomes, and small enigmatic genomes across a large radiation of phyla.</title>
        <authorList>
            <person name="Brown C.T."/>
            <person name="Hug L.A."/>
            <person name="Thomas B.C."/>
            <person name="Sharon I."/>
            <person name="Castelle C.J."/>
            <person name="Singh A."/>
            <person name="Wilkins M.J."/>
            <person name="Williams K.H."/>
            <person name="Banfield J.F."/>
        </authorList>
    </citation>
    <scope>NUCLEOTIDE SEQUENCE [LARGE SCALE GENOMIC DNA]</scope>
</reference>
<evidence type="ECO:0000313" key="4">
    <source>
        <dbReference type="Proteomes" id="UP000034913"/>
    </source>
</evidence>
<protein>
    <submittedName>
        <fullName evidence="3">Uncharacterized protein</fullName>
    </submittedName>
</protein>
<name>A0A0G1ZFE2_UNCK3</name>
<gene>
    <name evidence="3" type="ORF">VF00_C0003G0022</name>
</gene>
<dbReference type="AlphaFoldDB" id="A0A0G1ZFE2"/>
<feature type="region of interest" description="Disordered" evidence="2">
    <location>
        <begin position="1"/>
        <end position="24"/>
    </location>
</feature>
<feature type="coiled-coil region" evidence="1">
    <location>
        <begin position="228"/>
        <end position="255"/>
    </location>
</feature>
<organism evidence="3 4">
    <name type="scientific">candidate division Kazan bacterium GW2011_GWB1_52_7</name>
    <dbReference type="NCBI Taxonomy" id="1620414"/>
    <lineage>
        <taxon>Bacteria</taxon>
        <taxon>Bacteria division Kazan-3B-28</taxon>
    </lineage>
</organism>
<accession>A0A0G1ZFE2</accession>
<sequence>MATLPVESADDITESAPRKLPENKDAELRAALQAALASDRGVLVAGTMCNKKDCPTPPGLRWLDEKELTAAKTLPTSSGLVIILTSTHHKTSMKLKANLPEGTQCFDQVSGNQVRRALKNLGYTPEPVTPAPVIMVEVSPPPEPAPQPKRQHYGIKLVQVIADANADMLSSLEIEGAAQWIAQYIHQRNGKVNPKTVRSVLENQRSASATDAVLRSMGDDDQELGQLFKELDRVVNKLKQRLRAIVEERNQYRDELFAAS</sequence>
<keyword evidence="1" id="KW-0175">Coiled coil</keyword>
<comment type="caution">
    <text evidence="3">The sequence shown here is derived from an EMBL/GenBank/DDBJ whole genome shotgun (WGS) entry which is preliminary data.</text>
</comment>
<proteinExistence type="predicted"/>
<dbReference type="EMBL" id="LCRB01000003">
    <property type="protein sequence ID" value="KKW26592.1"/>
    <property type="molecule type" value="Genomic_DNA"/>
</dbReference>
<dbReference type="Proteomes" id="UP000034913">
    <property type="component" value="Unassembled WGS sequence"/>
</dbReference>
<evidence type="ECO:0000256" key="1">
    <source>
        <dbReference type="SAM" id="Coils"/>
    </source>
</evidence>
<evidence type="ECO:0000256" key="2">
    <source>
        <dbReference type="SAM" id="MobiDB-lite"/>
    </source>
</evidence>
<evidence type="ECO:0000313" key="3">
    <source>
        <dbReference type="EMBL" id="KKW26592.1"/>
    </source>
</evidence>